<dbReference type="Gene3D" id="3.10.350.10">
    <property type="entry name" value="LysM domain"/>
    <property type="match status" value="1"/>
</dbReference>
<keyword evidence="2" id="KW-1133">Transmembrane helix</keyword>
<evidence type="ECO:0008006" key="8">
    <source>
        <dbReference type="Google" id="ProtNLM"/>
    </source>
</evidence>
<dbReference type="EMBL" id="AWUE01016444">
    <property type="protein sequence ID" value="OMO91540.1"/>
    <property type="molecule type" value="Genomic_DNA"/>
</dbReference>
<dbReference type="GO" id="GO:0004672">
    <property type="term" value="F:protein kinase activity"/>
    <property type="evidence" value="ECO:0007669"/>
    <property type="project" value="InterPro"/>
</dbReference>
<dbReference type="InterPro" id="IPR011009">
    <property type="entry name" value="Kinase-like_dom_sf"/>
</dbReference>
<dbReference type="CDD" id="cd00118">
    <property type="entry name" value="LysM"/>
    <property type="match status" value="1"/>
</dbReference>
<evidence type="ECO:0000256" key="3">
    <source>
        <dbReference type="SAM" id="SignalP"/>
    </source>
</evidence>
<dbReference type="PROSITE" id="PS50011">
    <property type="entry name" value="PROTEIN_KINASE_DOM"/>
    <property type="match status" value="1"/>
</dbReference>
<organism evidence="6 7">
    <name type="scientific">Corchorus olitorius</name>
    <dbReference type="NCBI Taxonomy" id="93759"/>
    <lineage>
        <taxon>Eukaryota</taxon>
        <taxon>Viridiplantae</taxon>
        <taxon>Streptophyta</taxon>
        <taxon>Embryophyta</taxon>
        <taxon>Tracheophyta</taxon>
        <taxon>Spermatophyta</taxon>
        <taxon>Magnoliopsida</taxon>
        <taxon>eudicotyledons</taxon>
        <taxon>Gunneridae</taxon>
        <taxon>Pentapetalae</taxon>
        <taxon>rosids</taxon>
        <taxon>malvids</taxon>
        <taxon>Malvales</taxon>
        <taxon>Malvaceae</taxon>
        <taxon>Grewioideae</taxon>
        <taxon>Apeibeae</taxon>
        <taxon>Corchorus</taxon>
    </lineage>
</organism>
<dbReference type="Pfam" id="PF23472">
    <property type="entry name" value="LysM2_CERK1_LYK3_4_5"/>
    <property type="match status" value="1"/>
</dbReference>
<keyword evidence="7" id="KW-1185">Reference proteome</keyword>
<protein>
    <recommendedName>
        <fullName evidence="8">Protein kinase domain-containing protein</fullName>
    </recommendedName>
</protein>
<dbReference type="Pfam" id="PF23446">
    <property type="entry name" value="LysM1_NFP_LYK"/>
    <property type="match status" value="1"/>
</dbReference>
<dbReference type="InterPro" id="IPR036779">
    <property type="entry name" value="LysM_dom_sf"/>
</dbReference>
<dbReference type="AlphaFoldDB" id="A0A1R3J9R4"/>
<feature type="transmembrane region" description="Helical" evidence="2">
    <location>
        <begin position="269"/>
        <end position="292"/>
    </location>
</feature>
<dbReference type="PANTHER" id="PTHR45927:SF10">
    <property type="entry name" value="LYSM-DOMAIN RECEPTOR-LIKE KINASE"/>
    <property type="match status" value="1"/>
</dbReference>
<feature type="chain" id="PRO_5013249598" description="Protein kinase domain-containing protein" evidence="3">
    <location>
        <begin position="20"/>
        <end position="632"/>
    </location>
</feature>
<evidence type="ECO:0000313" key="7">
    <source>
        <dbReference type="Proteomes" id="UP000187203"/>
    </source>
</evidence>
<keyword evidence="2" id="KW-0472">Membrane</keyword>
<dbReference type="InterPro" id="IPR052611">
    <property type="entry name" value="Plant_RLK_LysM"/>
</dbReference>
<feature type="domain" description="LysM" evidence="5">
    <location>
        <begin position="186"/>
        <end position="230"/>
    </location>
</feature>
<dbReference type="InterPro" id="IPR000719">
    <property type="entry name" value="Prot_kinase_dom"/>
</dbReference>
<gene>
    <name evidence="6" type="ORF">COLO4_18303</name>
</gene>
<dbReference type="GO" id="GO:0005524">
    <property type="term" value="F:ATP binding"/>
    <property type="evidence" value="ECO:0007669"/>
    <property type="project" value="InterPro"/>
</dbReference>
<dbReference type="Gene3D" id="1.10.510.10">
    <property type="entry name" value="Transferase(Phosphotransferase) domain 1"/>
    <property type="match status" value="1"/>
</dbReference>
<comment type="caution">
    <text evidence="6">The sequence shown here is derived from an EMBL/GenBank/DDBJ whole genome shotgun (WGS) entry which is preliminary data.</text>
</comment>
<dbReference type="InterPro" id="IPR056563">
    <property type="entry name" value="LysM3_LYK4_5"/>
</dbReference>
<dbReference type="Pfam" id="PF07714">
    <property type="entry name" value="PK_Tyr_Ser-Thr"/>
    <property type="match status" value="1"/>
</dbReference>
<evidence type="ECO:0000259" key="4">
    <source>
        <dbReference type="PROSITE" id="PS50011"/>
    </source>
</evidence>
<proteinExistence type="predicted"/>
<dbReference type="PROSITE" id="PS51782">
    <property type="entry name" value="LYSM"/>
    <property type="match status" value="1"/>
</dbReference>
<dbReference type="STRING" id="93759.A0A1R3J9R4"/>
<dbReference type="InterPro" id="IPR018392">
    <property type="entry name" value="LysM"/>
</dbReference>
<evidence type="ECO:0000256" key="2">
    <source>
        <dbReference type="SAM" id="Phobius"/>
    </source>
</evidence>
<dbReference type="Gene3D" id="3.30.200.20">
    <property type="entry name" value="Phosphorylase Kinase, domain 1"/>
    <property type="match status" value="1"/>
</dbReference>
<dbReference type="PANTHER" id="PTHR45927">
    <property type="entry name" value="LYSM-DOMAIN RECEPTOR-LIKE KINASE-RELATED"/>
    <property type="match status" value="1"/>
</dbReference>
<feature type="domain" description="Protein kinase" evidence="4">
    <location>
        <begin position="280"/>
        <end position="632"/>
    </location>
</feature>
<keyword evidence="3" id="KW-0732">Signal</keyword>
<dbReference type="Proteomes" id="UP000187203">
    <property type="component" value="Unassembled WGS sequence"/>
</dbReference>
<dbReference type="InterPro" id="IPR001245">
    <property type="entry name" value="Ser-Thr/Tyr_kinase_cat_dom"/>
</dbReference>
<dbReference type="SUPFAM" id="SSF56112">
    <property type="entry name" value="Protein kinase-like (PK-like)"/>
    <property type="match status" value="1"/>
</dbReference>
<keyword evidence="2" id="KW-0812">Transmembrane</keyword>
<evidence type="ECO:0000259" key="5">
    <source>
        <dbReference type="PROSITE" id="PS51782"/>
    </source>
</evidence>
<dbReference type="Pfam" id="PF23473">
    <property type="entry name" value="LysM3_LYK4_5"/>
    <property type="match status" value="1"/>
</dbReference>
<feature type="signal peptide" evidence="3">
    <location>
        <begin position="1"/>
        <end position="19"/>
    </location>
</feature>
<dbReference type="InterPro" id="IPR056562">
    <property type="entry name" value="LysM2_CERK1_LYK3_4_5"/>
</dbReference>
<evidence type="ECO:0000256" key="1">
    <source>
        <dbReference type="SAM" id="MobiDB-lite"/>
    </source>
</evidence>
<dbReference type="OrthoDB" id="60033at2759"/>
<dbReference type="InterPro" id="IPR056561">
    <property type="entry name" value="NFP_LYK_LysM1"/>
</dbReference>
<feature type="region of interest" description="Disordered" evidence="1">
    <location>
        <begin position="315"/>
        <end position="341"/>
    </location>
</feature>
<name>A0A1R3J9R4_9ROSI</name>
<sequence>MVQYFLIIFWVLVVDSSFATQQYYDASECQFNTSNPGTRYTCNSIQQSCKTFLIYRANQDFQIQNLLNISALFQKNSDEMLDWNSNIASPSETLKPGREVFIPINCLCSGQYFESSLNYTVPAANLSFPEIACQVFEGLLKASTLIQANPSQDQHNVSIGGIKLHVPLKCACPDNNSSSTGVQYLVTYPLFEGDATITLSEKFGISPDELMAANSLEPKATIFPDTTILVPLKSKPTLNLNFPDSPPPTPGFLPTVTVENKKGTKLRNLYIAGSIVGFFLVLVSLLACGLYVKALKKWKGEKNLQSFTDRNSILSCSTPPSAQTGRSSPRSGQTGRSSTNSCLSPDLLAGIKFSLYNYSIEDIRRATNEFDENTKIGEQIYKGLIDNGDVMIKQMKFEDTKQVIDMHSRINHINIVNLHGVCYGENDFSWSYLVFELPTNGCLRDCLLNQPKRLRWSKRTQIAFDVATGLHYLHYCIFPSYAHMSVNSRNIFVTSKWRAKLANIGSSISTLASSTRNYNDINGLIAPEYPVHGSASEKVDIFAFGVVLLEIISGKEALEGNLLKESIGFLGGGESEGGCFDQLRNFIDPSLEEDYLLAEALCLAVLAKACIEDDPLRRPSMDDILKVLGRMV</sequence>
<accession>A0A1R3J9R4</accession>
<reference evidence="7" key="1">
    <citation type="submission" date="2013-09" db="EMBL/GenBank/DDBJ databases">
        <title>Corchorus olitorius genome sequencing.</title>
        <authorList>
            <person name="Alam M."/>
            <person name="Haque M.S."/>
            <person name="Islam M.S."/>
            <person name="Emdad E.M."/>
            <person name="Islam M.M."/>
            <person name="Ahmed B."/>
            <person name="Halim A."/>
            <person name="Hossen Q.M.M."/>
            <person name="Hossain M.Z."/>
            <person name="Ahmed R."/>
            <person name="Khan M.M."/>
            <person name="Islam R."/>
            <person name="Rashid M.M."/>
            <person name="Khan S.A."/>
            <person name="Rahman M.S."/>
            <person name="Alam M."/>
            <person name="Yahiya A.S."/>
            <person name="Khan M.S."/>
            <person name="Azam M.S."/>
            <person name="Haque T."/>
            <person name="Lashkar M.Z.H."/>
            <person name="Akhand A.I."/>
            <person name="Morshed G."/>
            <person name="Roy S."/>
            <person name="Uddin K.S."/>
            <person name="Rabeya T."/>
            <person name="Hossain A.S."/>
            <person name="Chowdhury A."/>
            <person name="Snigdha A.R."/>
            <person name="Mortoza M.S."/>
            <person name="Matin S.A."/>
            <person name="Hoque S.M.E."/>
            <person name="Islam M.K."/>
            <person name="Roy D.K."/>
            <person name="Haider R."/>
            <person name="Moosa M.M."/>
            <person name="Elias S.M."/>
            <person name="Hasan A.M."/>
            <person name="Jahan S."/>
            <person name="Shafiuddin M."/>
            <person name="Mahmood N."/>
            <person name="Shommy N.S."/>
        </authorList>
    </citation>
    <scope>NUCLEOTIDE SEQUENCE [LARGE SCALE GENOMIC DNA]</scope>
    <source>
        <strain evidence="7">cv. O-4</strain>
    </source>
</reference>
<evidence type="ECO:0000313" key="6">
    <source>
        <dbReference type="EMBL" id="OMO91540.1"/>
    </source>
</evidence>
<dbReference type="GO" id="GO:0005886">
    <property type="term" value="C:plasma membrane"/>
    <property type="evidence" value="ECO:0007669"/>
    <property type="project" value="UniProtKB-ARBA"/>
</dbReference>